<accession>A0AAV9ENF3</accession>
<dbReference type="Proteomes" id="UP001180020">
    <property type="component" value="Unassembled WGS sequence"/>
</dbReference>
<comment type="caution">
    <text evidence="1">The sequence shown here is derived from an EMBL/GenBank/DDBJ whole genome shotgun (WGS) entry which is preliminary data.</text>
</comment>
<evidence type="ECO:0000313" key="2">
    <source>
        <dbReference type="Proteomes" id="UP001180020"/>
    </source>
</evidence>
<evidence type="ECO:0000313" key="1">
    <source>
        <dbReference type="EMBL" id="KAK1314328.1"/>
    </source>
</evidence>
<organism evidence="1 2">
    <name type="scientific">Acorus calamus</name>
    <name type="common">Sweet flag</name>
    <dbReference type="NCBI Taxonomy" id="4465"/>
    <lineage>
        <taxon>Eukaryota</taxon>
        <taxon>Viridiplantae</taxon>
        <taxon>Streptophyta</taxon>
        <taxon>Embryophyta</taxon>
        <taxon>Tracheophyta</taxon>
        <taxon>Spermatophyta</taxon>
        <taxon>Magnoliopsida</taxon>
        <taxon>Liliopsida</taxon>
        <taxon>Acoraceae</taxon>
        <taxon>Acorus</taxon>
    </lineage>
</organism>
<keyword evidence="2" id="KW-1185">Reference proteome</keyword>
<reference evidence="1" key="2">
    <citation type="submission" date="2023-06" db="EMBL/GenBank/DDBJ databases">
        <authorList>
            <person name="Ma L."/>
            <person name="Liu K.-W."/>
            <person name="Li Z."/>
            <person name="Hsiao Y.-Y."/>
            <person name="Qi Y."/>
            <person name="Fu T."/>
            <person name="Tang G."/>
            <person name="Zhang D."/>
            <person name="Sun W.-H."/>
            <person name="Liu D.-K."/>
            <person name="Li Y."/>
            <person name="Chen G.-Z."/>
            <person name="Liu X.-D."/>
            <person name="Liao X.-Y."/>
            <person name="Jiang Y.-T."/>
            <person name="Yu X."/>
            <person name="Hao Y."/>
            <person name="Huang J."/>
            <person name="Zhao X.-W."/>
            <person name="Ke S."/>
            <person name="Chen Y.-Y."/>
            <person name="Wu W.-L."/>
            <person name="Hsu J.-L."/>
            <person name="Lin Y.-F."/>
            <person name="Huang M.-D."/>
            <person name="Li C.-Y."/>
            <person name="Huang L."/>
            <person name="Wang Z.-W."/>
            <person name="Zhao X."/>
            <person name="Zhong W.-Y."/>
            <person name="Peng D.-H."/>
            <person name="Ahmad S."/>
            <person name="Lan S."/>
            <person name="Zhang J.-S."/>
            <person name="Tsai W.-C."/>
            <person name="Van De Peer Y."/>
            <person name="Liu Z.-J."/>
        </authorList>
    </citation>
    <scope>NUCLEOTIDE SEQUENCE</scope>
    <source>
        <strain evidence="1">CP</strain>
        <tissue evidence="1">Leaves</tissue>
    </source>
</reference>
<name>A0AAV9ENF3_ACOCL</name>
<dbReference type="EMBL" id="JAUJYO010000006">
    <property type="protein sequence ID" value="KAK1314328.1"/>
    <property type="molecule type" value="Genomic_DNA"/>
</dbReference>
<proteinExistence type="predicted"/>
<protein>
    <submittedName>
        <fullName evidence="1">Uncharacterized protein</fullName>
    </submittedName>
</protein>
<dbReference type="AlphaFoldDB" id="A0AAV9ENF3"/>
<sequence length="73" mass="8188">MASFPDLPKCVSTLCVHASLSSPPTSPDCMLLLSDKDFIFLSRLGDLEWAVHRRDDEGERSCARPFSKGRFML</sequence>
<gene>
    <name evidence="1" type="ORF">QJS10_CPA06g00673</name>
</gene>
<reference evidence="1" key="1">
    <citation type="journal article" date="2023" name="Nat. Commun.">
        <title>Diploid and tetraploid genomes of Acorus and the evolution of monocots.</title>
        <authorList>
            <person name="Ma L."/>
            <person name="Liu K.W."/>
            <person name="Li Z."/>
            <person name="Hsiao Y.Y."/>
            <person name="Qi Y."/>
            <person name="Fu T."/>
            <person name="Tang G.D."/>
            <person name="Zhang D."/>
            <person name="Sun W.H."/>
            <person name="Liu D.K."/>
            <person name="Li Y."/>
            <person name="Chen G.Z."/>
            <person name="Liu X.D."/>
            <person name="Liao X.Y."/>
            <person name="Jiang Y.T."/>
            <person name="Yu X."/>
            <person name="Hao Y."/>
            <person name="Huang J."/>
            <person name="Zhao X.W."/>
            <person name="Ke S."/>
            <person name="Chen Y.Y."/>
            <person name="Wu W.L."/>
            <person name="Hsu J.L."/>
            <person name="Lin Y.F."/>
            <person name="Huang M.D."/>
            <person name="Li C.Y."/>
            <person name="Huang L."/>
            <person name="Wang Z.W."/>
            <person name="Zhao X."/>
            <person name="Zhong W.Y."/>
            <person name="Peng D.H."/>
            <person name="Ahmad S."/>
            <person name="Lan S."/>
            <person name="Zhang J.S."/>
            <person name="Tsai W.C."/>
            <person name="Van de Peer Y."/>
            <person name="Liu Z.J."/>
        </authorList>
    </citation>
    <scope>NUCLEOTIDE SEQUENCE</scope>
    <source>
        <strain evidence="1">CP</strain>
    </source>
</reference>